<organism evidence="1">
    <name type="scientific">Rhizophagus irregularis (strain DAOM 181602 / DAOM 197198 / MUCL 43194)</name>
    <name type="common">Arbuscular mycorrhizal fungus</name>
    <name type="synonym">Glomus intraradices</name>
    <dbReference type="NCBI Taxonomy" id="747089"/>
    <lineage>
        <taxon>Eukaryota</taxon>
        <taxon>Fungi</taxon>
        <taxon>Fungi incertae sedis</taxon>
        <taxon>Mucoromycota</taxon>
        <taxon>Glomeromycotina</taxon>
        <taxon>Glomeromycetes</taxon>
        <taxon>Glomerales</taxon>
        <taxon>Glomeraceae</taxon>
        <taxon>Rhizophagus</taxon>
    </lineage>
</organism>
<reference evidence="1" key="1">
    <citation type="submission" date="2013-07" db="EMBL/GenBank/DDBJ databases">
        <title>The genome of an arbuscular mycorrhizal fungus provides insights into the evolution of the oldest plant symbiosis.</title>
        <authorList>
            <consortium name="DOE Joint Genome Institute"/>
            <person name="Tisserant E."/>
            <person name="Malbreil M."/>
            <person name="Kuo A."/>
            <person name="Kohler A."/>
            <person name="Symeonidi A."/>
            <person name="Balestrini R."/>
            <person name="Charron P."/>
            <person name="Duensing N."/>
            <person name="Frei-dit-Frey N."/>
            <person name="Gianinazzi-Pearson V."/>
            <person name="Gilbert B."/>
            <person name="Handa Y."/>
            <person name="Hijri M."/>
            <person name="Kaul R."/>
            <person name="Kawaguchi M."/>
            <person name="Krajinski F."/>
            <person name="Lammers P."/>
            <person name="Lapierre D."/>
            <person name="Masclaux F.G."/>
            <person name="Murat C."/>
            <person name="Morin E."/>
            <person name="Ndikumana S."/>
            <person name="Pagni M."/>
            <person name="Petitpierre D."/>
            <person name="Requena N."/>
            <person name="Rosikiewicz P."/>
            <person name="Riley R."/>
            <person name="Saito K."/>
            <person name="San Clemente H."/>
            <person name="Shapiro H."/>
            <person name="van Tuinen D."/>
            <person name="Becard G."/>
            <person name="Bonfante P."/>
            <person name="Paszkowski U."/>
            <person name="Shachar-Hill Y."/>
            <person name="Young J.P."/>
            <person name="Sanders I.R."/>
            <person name="Henrissat B."/>
            <person name="Rensing S.A."/>
            <person name="Grigoriev I.V."/>
            <person name="Corradi N."/>
            <person name="Roux C."/>
            <person name="Martin F."/>
        </authorList>
    </citation>
    <scope>NUCLEOTIDE SEQUENCE</scope>
    <source>
        <strain evidence="1">DAOM 197198</strain>
    </source>
</reference>
<protein>
    <submittedName>
        <fullName evidence="1">Uncharacterized protein</fullName>
    </submittedName>
</protein>
<dbReference type="AlphaFoldDB" id="U9TSX0"/>
<evidence type="ECO:0000313" key="1">
    <source>
        <dbReference type="EMBL" id="ESA11279.1"/>
    </source>
</evidence>
<dbReference type="HOGENOM" id="CLU_1993800_0_0_1"/>
<name>U9TSX0_RHIID</name>
<dbReference type="EMBL" id="KI286187">
    <property type="protein sequence ID" value="ESA11279.1"/>
    <property type="molecule type" value="Genomic_DNA"/>
</dbReference>
<sequence>MTRGGDGTLITSTTSLTSPFVSSTSPVTNTTTISTNTNNIDYFNHFNSSGFNITEMNSMSNKISLVLKIVMKRIKGDDSSSNLVEATDATFTIIVTTSTMYTVSTTVSINTTVISIVATAAAKAS</sequence>
<gene>
    <name evidence="1" type="ORF">GLOINDRAFT_3176</name>
</gene>
<accession>U9TSX0</accession>
<proteinExistence type="predicted"/>